<name>A0A5E4F2W5_PRUDU</name>
<dbReference type="Gramene" id="VVA21429">
    <property type="protein sequence ID" value="VVA21429"/>
    <property type="gene ID" value="Prudul26B030108"/>
</dbReference>
<dbReference type="EMBL" id="CABIKO010000052">
    <property type="protein sequence ID" value="VVA21429.1"/>
    <property type="molecule type" value="Genomic_DNA"/>
</dbReference>
<dbReference type="InParanoid" id="A0A5E4F2W5"/>
<evidence type="ECO:0000313" key="1">
    <source>
        <dbReference type="EMBL" id="VVA21429.1"/>
    </source>
</evidence>
<gene>
    <name evidence="1" type="ORF">ALMOND_2B030108</name>
</gene>
<proteinExistence type="predicted"/>
<sequence length="130" mass="13715">MVSDLGCDGLGKRESGLFADGGCEVIWLFAGDDCYGFNDIVGAMRRWPEVIYSTMAVAGLAGELGLSVRDSGRGGIARVMHSGCDEAFKGVIRTAMKYNASPLQILASDQSLVLNIPQPKLGLSTSSPLD</sequence>
<dbReference type="AlphaFoldDB" id="A0A5E4F2W5"/>
<dbReference type="Proteomes" id="UP000327085">
    <property type="component" value="Chromosome 5"/>
</dbReference>
<reference evidence="2" key="1">
    <citation type="journal article" date="2020" name="Plant J.">
        <title>Transposons played a major role in the diversification between the closely related almond and peach genomes: results from the almond genome sequence.</title>
        <authorList>
            <person name="Alioto T."/>
            <person name="Alexiou K.G."/>
            <person name="Bardil A."/>
            <person name="Barteri F."/>
            <person name="Castanera R."/>
            <person name="Cruz F."/>
            <person name="Dhingra A."/>
            <person name="Duval H."/>
            <person name="Fernandez I Marti A."/>
            <person name="Frias L."/>
            <person name="Galan B."/>
            <person name="Garcia J.L."/>
            <person name="Howad W."/>
            <person name="Gomez-Garrido J."/>
            <person name="Gut M."/>
            <person name="Julca I."/>
            <person name="Morata J."/>
            <person name="Puigdomenech P."/>
            <person name="Ribeca P."/>
            <person name="Rubio Cabetas M.J."/>
            <person name="Vlasova A."/>
            <person name="Wirthensohn M."/>
            <person name="Garcia-Mas J."/>
            <person name="Gabaldon T."/>
            <person name="Casacuberta J.M."/>
            <person name="Arus P."/>
        </authorList>
    </citation>
    <scope>NUCLEOTIDE SEQUENCE [LARGE SCALE GENOMIC DNA]</scope>
    <source>
        <strain evidence="2">cv. Texas</strain>
    </source>
</reference>
<accession>A0A5E4F2W5</accession>
<protein>
    <submittedName>
        <fullName evidence="1">PREDICTED: PRUPE_5G072900</fullName>
    </submittedName>
</protein>
<organism evidence="1 2">
    <name type="scientific">Prunus dulcis</name>
    <name type="common">Almond</name>
    <name type="synonym">Amygdalus dulcis</name>
    <dbReference type="NCBI Taxonomy" id="3755"/>
    <lineage>
        <taxon>Eukaryota</taxon>
        <taxon>Viridiplantae</taxon>
        <taxon>Streptophyta</taxon>
        <taxon>Embryophyta</taxon>
        <taxon>Tracheophyta</taxon>
        <taxon>Spermatophyta</taxon>
        <taxon>Magnoliopsida</taxon>
        <taxon>eudicotyledons</taxon>
        <taxon>Gunneridae</taxon>
        <taxon>Pentapetalae</taxon>
        <taxon>rosids</taxon>
        <taxon>fabids</taxon>
        <taxon>Rosales</taxon>
        <taxon>Rosaceae</taxon>
        <taxon>Amygdaloideae</taxon>
        <taxon>Amygdaleae</taxon>
        <taxon>Prunus</taxon>
    </lineage>
</organism>
<evidence type="ECO:0000313" key="2">
    <source>
        <dbReference type="Proteomes" id="UP000327085"/>
    </source>
</evidence>